<gene>
    <name evidence="7" type="ORF">JJ685_06680</name>
</gene>
<dbReference type="InterPro" id="IPR003782">
    <property type="entry name" value="SCO1/SenC"/>
</dbReference>
<feature type="binding site" evidence="3">
    <location>
        <position position="92"/>
    </location>
    <ligand>
        <name>Cu cation</name>
        <dbReference type="ChEBI" id="CHEBI:23378"/>
    </ligand>
</feature>
<evidence type="ECO:0000256" key="2">
    <source>
        <dbReference type="ARBA" id="ARBA00023008"/>
    </source>
</evidence>
<protein>
    <submittedName>
        <fullName evidence="7">SCO family protein</fullName>
    </submittedName>
</protein>
<dbReference type="Proteomes" id="UP000599109">
    <property type="component" value="Unassembled WGS sequence"/>
</dbReference>
<name>A0A936YXR2_9BURK</name>
<evidence type="ECO:0000256" key="5">
    <source>
        <dbReference type="SAM" id="SignalP"/>
    </source>
</evidence>
<dbReference type="AlphaFoldDB" id="A0A936YXR2"/>
<accession>A0A936YXR2</accession>
<reference evidence="7 8" key="1">
    <citation type="journal article" date="2017" name="Int. J. Syst. Evol. Microbiol.">
        <title>Ramlibacter monticola sp. nov., isolated from forest soil.</title>
        <authorList>
            <person name="Chaudhary D.K."/>
            <person name="Kim J."/>
        </authorList>
    </citation>
    <scope>NUCLEOTIDE SEQUENCE [LARGE SCALE GENOMIC DNA]</scope>
    <source>
        <strain evidence="7 8">KACC 19175</strain>
    </source>
</reference>
<keyword evidence="4" id="KW-1015">Disulfide bond</keyword>
<evidence type="ECO:0000259" key="6">
    <source>
        <dbReference type="PROSITE" id="PS51352"/>
    </source>
</evidence>
<dbReference type="EMBL" id="JAEQNE010000001">
    <property type="protein sequence ID" value="MBL0390823.1"/>
    <property type="molecule type" value="Genomic_DNA"/>
</dbReference>
<keyword evidence="5" id="KW-0732">Signal</keyword>
<evidence type="ECO:0000313" key="8">
    <source>
        <dbReference type="Proteomes" id="UP000599109"/>
    </source>
</evidence>
<dbReference type="PANTHER" id="PTHR12151:SF25">
    <property type="entry name" value="LINALOOL DEHYDRATASE_ISOMERASE DOMAIN-CONTAINING PROTEIN"/>
    <property type="match status" value="1"/>
</dbReference>
<proteinExistence type="inferred from homology"/>
<keyword evidence="3" id="KW-0479">Metal-binding</keyword>
<keyword evidence="2 3" id="KW-0186">Copper</keyword>
<dbReference type="InterPro" id="IPR036249">
    <property type="entry name" value="Thioredoxin-like_sf"/>
</dbReference>
<keyword evidence="8" id="KW-1185">Reference proteome</keyword>
<evidence type="ECO:0000256" key="4">
    <source>
        <dbReference type="PIRSR" id="PIRSR603782-2"/>
    </source>
</evidence>
<dbReference type="CDD" id="cd02968">
    <property type="entry name" value="SCO"/>
    <property type="match status" value="1"/>
</dbReference>
<dbReference type="PROSITE" id="PS51352">
    <property type="entry name" value="THIOREDOXIN_2"/>
    <property type="match status" value="1"/>
</dbReference>
<comment type="caution">
    <text evidence="7">The sequence shown here is derived from an EMBL/GenBank/DDBJ whole genome shotgun (WGS) entry which is preliminary data.</text>
</comment>
<evidence type="ECO:0000256" key="3">
    <source>
        <dbReference type="PIRSR" id="PIRSR603782-1"/>
    </source>
</evidence>
<dbReference type="SUPFAM" id="SSF52833">
    <property type="entry name" value="Thioredoxin-like"/>
    <property type="match status" value="1"/>
</dbReference>
<feature type="signal peptide" evidence="5">
    <location>
        <begin position="1"/>
        <end position="28"/>
    </location>
</feature>
<comment type="similarity">
    <text evidence="1">Belongs to the SCO1/2 family.</text>
</comment>
<sequence>MSTIRNFLRFAPLLVALALAGTALRARAGDDAHHHHHQHIAAAGYERQVAQYRLPAIELVRADGTKASFPQELDDGRPVVLNFIYTSCTAICPILSQSFAEFQRRLGAEREQVRMVSISIDPEEDTPRRLSEYAQRFDAGRQWGFYTGSNAASVSLQKAFQAYYGGKMHHRPVTFLRPAPGQPWVRLDGFTSPDELLAEYRRLAPRH</sequence>
<dbReference type="InterPro" id="IPR013766">
    <property type="entry name" value="Thioredoxin_domain"/>
</dbReference>
<organism evidence="7 8">
    <name type="scientific">Ramlibacter monticola</name>
    <dbReference type="NCBI Taxonomy" id="1926872"/>
    <lineage>
        <taxon>Bacteria</taxon>
        <taxon>Pseudomonadati</taxon>
        <taxon>Pseudomonadota</taxon>
        <taxon>Betaproteobacteria</taxon>
        <taxon>Burkholderiales</taxon>
        <taxon>Comamonadaceae</taxon>
        <taxon>Ramlibacter</taxon>
    </lineage>
</organism>
<evidence type="ECO:0000256" key="1">
    <source>
        <dbReference type="ARBA" id="ARBA00010996"/>
    </source>
</evidence>
<dbReference type="PANTHER" id="PTHR12151">
    <property type="entry name" value="ELECTRON TRANSPORT PROTIN SCO1/SENC FAMILY MEMBER"/>
    <property type="match status" value="1"/>
</dbReference>
<feature type="chain" id="PRO_5037174920" evidence="5">
    <location>
        <begin position="29"/>
        <end position="207"/>
    </location>
</feature>
<dbReference type="GO" id="GO:0046872">
    <property type="term" value="F:metal ion binding"/>
    <property type="evidence" value="ECO:0007669"/>
    <property type="project" value="UniProtKB-KW"/>
</dbReference>
<dbReference type="Pfam" id="PF02630">
    <property type="entry name" value="SCO1-SenC"/>
    <property type="match status" value="1"/>
</dbReference>
<evidence type="ECO:0000313" key="7">
    <source>
        <dbReference type="EMBL" id="MBL0390823.1"/>
    </source>
</evidence>
<feature type="disulfide bond" description="Redox-active" evidence="4">
    <location>
        <begin position="88"/>
        <end position="92"/>
    </location>
</feature>
<feature type="binding site" evidence="3">
    <location>
        <position position="88"/>
    </location>
    <ligand>
        <name>Cu cation</name>
        <dbReference type="ChEBI" id="CHEBI:23378"/>
    </ligand>
</feature>
<dbReference type="Gene3D" id="3.40.30.10">
    <property type="entry name" value="Glutaredoxin"/>
    <property type="match status" value="1"/>
</dbReference>
<dbReference type="RefSeq" id="WP_201673401.1">
    <property type="nucleotide sequence ID" value="NZ_JAEQNE010000001.1"/>
</dbReference>
<feature type="domain" description="Thioredoxin" evidence="6">
    <location>
        <begin position="48"/>
        <end position="205"/>
    </location>
</feature>